<dbReference type="GO" id="GO:0003677">
    <property type="term" value="F:DNA binding"/>
    <property type="evidence" value="ECO:0007669"/>
    <property type="project" value="UniProtKB-KW"/>
</dbReference>
<dbReference type="OrthoDB" id="5600572at2"/>
<comment type="caution">
    <text evidence="1">The sequence shown here is derived from an EMBL/GenBank/DDBJ whole genome shotgun (WGS) entry which is preliminary data.</text>
</comment>
<gene>
    <name evidence="1" type="ORF">JF50_15230</name>
</gene>
<dbReference type="KEGG" id="plz:S4054249_21830"/>
<evidence type="ECO:0000313" key="2">
    <source>
        <dbReference type="Proteomes" id="UP000031327"/>
    </source>
</evidence>
<proteinExistence type="predicted"/>
<reference evidence="1 2" key="1">
    <citation type="submission" date="2014-12" db="EMBL/GenBank/DDBJ databases">
        <title>Draft Genome Sequence of Pseudoalteromonas luteoviolacea HI1.</title>
        <authorList>
            <person name="Asahina A.Y."/>
            <person name="Hadfield M.G."/>
        </authorList>
    </citation>
    <scope>NUCLEOTIDE SEQUENCE [LARGE SCALE GENOMIC DNA]</scope>
    <source>
        <strain evidence="1 2">HI1</strain>
    </source>
</reference>
<evidence type="ECO:0000313" key="1">
    <source>
        <dbReference type="EMBL" id="KID55719.1"/>
    </source>
</evidence>
<dbReference type="RefSeq" id="WP_039610295.1">
    <property type="nucleotide sequence ID" value="NZ_CP015412.1"/>
</dbReference>
<sequence length="76" mass="8264">MAFDTQLMAELELLAKFPRSSLHQGLKIHSSADQSILAAAERLFAKGVIDRPDGGYLTDLGHDLLAHIDQVHGALK</sequence>
<name>A0A0C1MFV6_9GAMM</name>
<keyword evidence="1" id="KW-0238">DNA-binding</keyword>
<protein>
    <submittedName>
        <fullName evidence="1">DNA-binding protein</fullName>
    </submittedName>
</protein>
<dbReference type="InterPro" id="IPR013468">
    <property type="entry name" value="CHP02647"/>
</dbReference>
<dbReference type="EMBL" id="JWIC01000007">
    <property type="protein sequence ID" value="KID55719.1"/>
    <property type="molecule type" value="Genomic_DNA"/>
</dbReference>
<dbReference type="Pfam" id="PF18918">
    <property type="entry name" value="DUF5669"/>
    <property type="match status" value="1"/>
</dbReference>
<dbReference type="AlphaFoldDB" id="A0A0C1MFV6"/>
<accession>A0A0C1MFV6</accession>
<dbReference type="Proteomes" id="UP000031327">
    <property type="component" value="Unassembled WGS sequence"/>
</dbReference>
<organism evidence="1 2">
    <name type="scientific">Pseudoalteromonas luteoviolacea</name>
    <dbReference type="NCBI Taxonomy" id="43657"/>
    <lineage>
        <taxon>Bacteria</taxon>
        <taxon>Pseudomonadati</taxon>
        <taxon>Pseudomonadota</taxon>
        <taxon>Gammaproteobacteria</taxon>
        <taxon>Alteromonadales</taxon>
        <taxon>Pseudoalteromonadaceae</taxon>
        <taxon>Pseudoalteromonas</taxon>
    </lineage>
</organism>
<dbReference type="NCBIfam" id="TIGR02647">
    <property type="entry name" value="DNA"/>
    <property type="match status" value="1"/>
</dbReference>